<feature type="transmembrane region" description="Helical" evidence="1">
    <location>
        <begin position="45"/>
        <end position="66"/>
    </location>
</feature>
<dbReference type="EMBL" id="AK132075">
    <property type="protein sequence ID" value="BAE20972.1"/>
    <property type="molecule type" value="mRNA"/>
</dbReference>
<reference evidence="2" key="1">
    <citation type="journal article" date="1999" name="Methods Enzymol.">
        <title>High-efficiency full-length cDNA cloning.</title>
        <authorList>
            <person name="Carninci P."/>
            <person name="Hayashizaki Y."/>
        </authorList>
    </citation>
    <scope>NUCLEOTIDE SEQUENCE</scope>
    <source>
        <strain evidence="2">C57BL/6J</strain>
        <tissue evidence="2">Head</tissue>
    </source>
</reference>
<keyword evidence="1" id="KW-0812">Transmembrane</keyword>
<evidence type="ECO:0000256" key="1">
    <source>
        <dbReference type="SAM" id="Phobius"/>
    </source>
</evidence>
<dbReference type="AlphaFoldDB" id="Q3V227"/>
<reference evidence="2" key="3">
    <citation type="journal article" date="2000" name="Genome Res.">
        <title>RIKEN integrated sequence analysis (RISA) system--384-format sequencing pipeline with 384 multicapillary sequencer.</title>
        <authorList>
            <person name="Shibata K."/>
            <person name="Itoh M."/>
            <person name="Aizawa K."/>
            <person name="Nagaoka S."/>
            <person name="Sasaki N."/>
            <person name="Carninci P."/>
            <person name="Konno H."/>
            <person name="Akiyama J."/>
            <person name="Nishi K."/>
            <person name="Kitsunai T."/>
            <person name="Tashiro H."/>
            <person name="Itoh M."/>
            <person name="Sumi N."/>
            <person name="Ishii Y."/>
            <person name="Nakamura S."/>
            <person name="Hazama M."/>
            <person name="Nishine T."/>
            <person name="Harada A."/>
            <person name="Yamamoto R."/>
            <person name="Matsumoto H."/>
            <person name="Sakaguchi S."/>
            <person name="Ikegami T."/>
            <person name="Kashiwagi K."/>
            <person name="Fujiwake S."/>
            <person name="Inoue K."/>
            <person name="Togawa Y."/>
            <person name="Izawa M."/>
            <person name="Ohara E."/>
            <person name="Watahiki M."/>
            <person name="Yoneda Y."/>
            <person name="Ishikawa T."/>
            <person name="Ozawa K."/>
            <person name="Tanaka T."/>
            <person name="Matsuura S."/>
            <person name="Kawai J."/>
            <person name="Okazaki Y."/>
            <person name="Muramatsu M."/>
            <person name="Inoue Y."/>
            <person name="Kira A."/>
            <person name="Hayashizaki Y."/>
        </authorList>
    </citation>
    <scope>NUCLEOTIDE SEQUENCE</scope>
    <source>
        <strain evidence="2">C57BL/6J</strain>
        <tissue evidence="2">Head</tissue>
    </source>
</reference>
<feature type="transmembrane region" description="Helical" evidence="1">
    <location>
        <begin position="6"/>
        <end position="24"/>
    </location>
</feature>
<feature type="non-terminal residue" evidence="2">
    <location>
        <position position="75"/>
    </location>
</feature>
<keyword evidence="1" id="KW-0472">Membrane</keyword>
<evidence type="ECO:0000313" key="3">
    <source>
        <dbReference type="MGI" id="MGI:4937252"/>
    </source>
</evidence>
<dbReference type="AGR" id="MGI:4937252"/>
<reference evidence="2" key="6">
    <citation type="submission" date="2004-03" db="EMBL/GenBank/DDBJ databases">
        <authorList>
            <person name="Arakawa T."/>
            <person name="Carninci P."/>
            <person name="Fukuda S."/>
            <person name="Hashizume W."/>
            <person name="Hayashida K."/>
            <person name="Hori F."/>
            <person name="Iida J."/>
            <person name="Imamura K."/>
            <person name="Imotani K."/>
            <person name="Itoh M."/>
            <person name="Kanagawa S."/>
            <person name="Kawai J."/>
            <person name="Kojima M."/>
            <person name="Konno H."/>
            <person name="Murata M."/>
            <person name="Nakamura M."/>
            <person name="Ninomiya N."/>
            <person name="Nishiyori H."/>
            <person name="Nomura K."/>
            <person name="Ohno M."/>
            <person name="Sakazume N."/>
            <person name="Sano H."/>
            <person name="Sasaki D."/>
            <person name="Shibata K."/>
            <person name="Shiraki T."/>
            <person name="Tagami M."/>
            <person name="Tagami Y."/>
            <person name="Waki K."/>
            <person name="Watahiki A."/>
            <person name="Muramatsu M."/>
            <person name="Hayashizaki Y."/>
        </authorList>
    </citation>
    <scope>NUCLEOTIDE SEQUENCE</scope>
    <source>
        <strain evidence="2">C57BL/6J</strain>
        <tissue evidence="2">Head</tissue>
    </source>
</reference>
<reference evidence="2" key="8">
    <citation type="journal article" date="2005" name="Science">
        <title>Antisense Transcription in the Mammalian Transcriptome.</title>
        <authorList>
            <consortium name="RIKEN Genome Exploration Research Group and Genome Science Group (Genome Network Project Core Group) and the FANTOM Consortium"/>
        </authorList>
    </citation>
    <scope>NUCLEOTIDE SEQUENCE</scope>
    <source>
        <strain evidence="2">C57BL/6J</strain>
        <tissue evidence="2">Head</tissue>
    </source>
</reference>
<reference evidence="2" key="7">
    <citation type="journal article" date="2005" name="Science">
        <title>The Transcriptional Landscape of the Mammalian Genome.</title>
        <authorList>
            <consortium name="The FANTOM Consortium"/>
            <consortium name="Riken Genome Exploration Research Group and Genome Science Group (Genome Network Project Core Group)"/>
        </authorList>
    </citation>
    <scope>NUCLEOTIDE SEQUENCE</scope>
    <source>
        <strain evidence="2">C57BL/6J</strain>
        <tissue evidence="2">Head</tissue>
    </source>
</reference>
<name>Q3V227_MOUSE</name>
<gene>
    <name evidence="3" type="primary">Gm17618</name>
</gene>
<sequence>MLKLHISIFSLMDLGPWPFSYFIIRYKTFHLSPSYPSVFVSASPFQLLLVLNFLAFWVIWFHLTIFERSAHFIVT</sequence>
<accession>Q3V227</accession>
<keyword evidence="1" id="KW-1133">Transmembrane helix</keyword>
<reference evidence="2" key="4">
    <citation type="journal article" date="2001" name="Nature">
        <title>Functional annotation of a full-length mouse cDNA collection.</title>
        <authorList>
            <consortium name="The RIKEN Genome Exploration Research Group Phase II Team and the FANTOM Consortium"/>
        </authorList>
    </citation>
    <scope>NUCLEOTIDE SEQUENCE</scope>
    <source>
        <strain evidence="2">C57BL/6J</strain>
        <tissue evidence="2">Head</tissue>
    </source>
</reference>
<reference evidence="2" key="5">
    <citation type="journal article" date="2002" name="Nature">
        <title>Analysis of the mouse transcriptome based on functional annotation of 60,770 full-length cDNAs.</title>
        <authorList>
            <consortium name="The FANTOM Consortium and the RIKEN Genome Exploration Research Group Phase I and II Team"/>
        </authorList>
    </citation>
    <scope>NUCLEOTIDE SEQUENCE</scope>
    <source>
        <strain evidence="2">C57BL/6J</strain>
        <tissue evidence="2">Head</tissue>
    </source>
</reference>
<protein>
    <submittedName>
        <fullName evidence="2">Uncharacterized protein</fullName>
    </submittedName>
</protein>
<organism evidence="2">
    <name type="scientific">Mus musculus</name>
    <name type="common">Mouse</name>
    <dbReference type="NCBI Taxonomy" id="10090"/>
    <lineage>
        <taxon>Eukaryota</taxon>
        <taxon>Metazoa</taxon>
        <taxon>Chordata</taxon>
        <taxon>Craniata</taxon>
        <taxon>Vertebrata</taxon>
        <taxon>Euteleostomi</taxon>
        <taxon>Mammalia</taxon>
        <taxon>Eutheria</taxon>
        <taxon>Euarchontoglires</taxon>
        <taxon>Glires</taxon>
        <taxon>Rodentia</taxon>
        <taxon>Myomorpha</taxon>
        <taxon>Muroidea</taxon>
        <taxon>Muridae</taxon>
        <taxon>Murinae</taxon>
        <taxon>Mus</taxon>
        <taxon>Mus</taxon>
    </lineage>
</organism>
<evidence type="ECO:0000313" key="2">
    <source>
        <dbReference type="EMBL" id="BAE20972.1"/>
    </source>
</evidence>
<reference evidence="2" key="2">
    <citation type="journal article" date="2000" name="Genome Res.">
        <title>Normalization and subtraction of cap-trapper-selected cDNAs to prepare full-length cDNA libraries for rapid discovery of new genes.</title>
        <authorList>
            <person name="Carninci P."/>
            <person name="Shibata Y."/>
            <person name="Hayatsu N."/>
            <person name="Sugahara Y."/>
            <person name="Shibata K."/>
            <person name="Itoh M."/>
            <person name="Konno H."/>
            <person name="Okazaki Y."/>
            <person name="Muramatsu M."/>
            <person name="Hayashizaki Y."/>
        </authorList>
    </citation>
    <scope>NUCLEOTIDE SEQUENCE</scope>
    <source>
        <strain evidence="2">C57BL/6J</strain>
        <tissue evidence="2">Head</tissue>
    </source>
</reference>
<proteinExistence type="evidence at transcript level"/>
<dbReference type="MGI" id="MGI:4937252">
    <property type="gene designation" value="Gm17618"/>
</dbReference>